<gene>
    <name evidence="3" type="ORF">HDA32_005883</name>
</gene>
<reference evidence="3 4" key="1">
    <citation type="submission" date="2020-07" db="EMBL/GenBank/DDBJ databases">
        <title>Sequencing the genomes of 1000 actinobacteria strains.</title>
        <authorList>
            <person name="Klenk H.-P."/>
        </authorList>
    </citation>
    <scope>NUCLEOTIDE SEQUENCE [LARGE SCALE GENOMIC DNA]</scope>
    <source>
        <strain evidence="3 4">CXB654</strain>
    </source>
</reference>
<comment type="caution">
    <text evidence="3">The sequence shown here is derived from an EMBL/GenBank/DDBJ whole genome shotgun (WGS) entry which is preliminary data.</text>
</comment>
<dbReference type="SUPFAM" id="SSF56436">
    <property type="entry name" value="C-type lectin-like"/>
    <property type="match status" value="1"/>
</dbReference>
<dbReference type="Pfam" id="PF03781">
    <property type="entry name" value="FGE-sulfatase"/>
    <property type="match status" value="1"/>
</dbReference>
<dbReference type="InterPro" id="IPR042095">
    <property type="entry name" value="SUMF_sf"/>
</dbReference>
<evidence type="ECO:0000259" key="2">
    <source>
        <dbReference type="Pfam" id="PF03781"/>
    </source>
</evidence>
<accession>A0A852U7B5</accession>
<feature type="compositionally biased region" description="Basic and acidic residues" evidence="1">
    <location>
        <begin position="271"/>
        <end position="289"/>
    </location>
</feature>
<dbReference type="PANTHER" id="PTHR23150:SF19">
    <property type="entry name" value="FORMYLGLYCINE-GENERATING ENZYME"/>
    <property type="match status" value="1"/>
</dbReference>
<evidence type="ECO:0000313" key="4">
    <source>
        <dbReference type="Proteomes" id="UP000589036"/>
    </source>
</evidence>
<evidence type="ECO:0000256" key="1">
    <source>
        <dbReference type="SAM" id="MobiDB-lite"/>
    </source>
</evidence>
<dbReference type="InterPro" id="IPR016187">
    <property type="entry name" value="CTDL_fold"/>
</dbReference>
<dbReference type="AlphaFoldDB" id="A0A852U7B5"/>
<name>A0A852U7B5_9ACTN</name>
<proteinExistence type="predicted"/>
<dbReference type="Gene3D" id="3.90.1580.10">
    <property type="entry name" value="paralog of FGE (formylglycine-generating enzyme)"/>
    <property type="match status" value="1"/>
</dbReference>
<keyword evidence="4" id="KW-1185">Reference proteome</keyword>
<dbReference type="PANTHER" id="PTHR23150">
    <property type="entry name" value="SULFATASE MODIFYING FACTOR 1, 2"/>
    <property type="match status" value="1"/>
</dbReference>
<dbReference type="GO" id="GO:0120147">
    <property type="term" value="F:formylglycine-generating oxidase activity"/>
    <property type="evidence" value="ECO:0007669"/>
    <property type="project" value="TreeGrafter"/>
</dbReference>
<protein>
    <submittedName>
        <fullName evidence="3">Formylglycine-generating enzyme required for sulfatase activity</fullName>
    </submittedName>
</protein>
<evidence type="ECO:0000313" key="3">
    <source>
        <dbReference type="EMBL" id="NYE50763.1"/>
    </source>
</evidence>
<dbReference type="EMBL" id="JACCCC010000001">
    <property type="protein sequence ID" value="NYE50763.1"/>
    <property type="molecule type" value="Genomic_DNA"/>
</dbReference>
<dbReference type="InterPro" id="IPR051043">
    <property type="entry name" value="Sulfatase_Mod_Factor_Kinase"/>
</dbReference>
<dbReference type="RefSeq" id="WP_179646191.1">
    <property type="nucleotide sequence ID" value="NZ_BAAAYY010000045.1"/>
</dbReference>
<feature type="domain" description="Sulfatase-modifying factor enzyme-like" evidence="2">
    <location>
        <begin position="47"/>
        <end position="328"/>
    </location>
</feature>
<organism evidence="3 4">
    <name type="scientific">Spinactinospora alkalitolerans</name>
    <dbReference type="NCBI Taxonomy" id="687207"/>
    <lineage>
        <taxon>Bacteria</taxon>
        <taxon>Bacillati</taxon>
        <taxon>Actinomycetota</taxon>
        <taxon>Actinomycetes</taxon>
        <taxon>Streptosporangiales</taxon>
        <taxon>Nocardiopsidaceae</taxon>
        <taxon>Spinactinospora</taxon>
    </lineage>
</organism>
<feature type="region of interest" description="Disordered" evidence="1">
    <location>
        <begin position="269"/>
        <end position="290"/>
    </location>
</feature>
<feature type="region of interest" description="Disordered" evidence="1">
    <location>
        <begin position="1"/>
        <end position="48"/>
    </location>
</feature>
<dbReference type="InterPro" id="IPR005532">
    <property type="entry name" value="SUMF_dom"/>
</dbReference>
<dbReference type="Proteomes" id="UP000589036">
    <property type="component" value="Unassembled WGS sequence"/>
</dbReference>
<sequence length="352" mass="37666">MTDDRHEGASPCCAGGGRSRGAARDRPPRTGPTGPAPSGRPPLPHDDIALPGGVFAMGDAFGEGYPADGETPVHEVEVAPMRIDATAVTNRAFALFADATGYRTDAERFGSSAVFHLAVRAHRRGLLGAVPSAPWWLEVAGADWRHPFGPLSDLADMADHPVVHVSWADALAYCSWAGRRLPTEAEWEYAARGGAAGRRYAWGDELTPGDTWRCNIWQGRFPDRNTGEDGWLATAPVRTYPPNGFGLHEVAGNVWEWCADRFDSGYYARSPRRDPTGPEGPAGRDDGPRAMRGGSYLCHDSYCHRYRVAARTGNTPDSSSGNCGFRTVSADGGPGSWPSITGSCETPAQGPC</sequence>